<feature type="compositionally biased region" description="Low complexity" evidence="1">
    <location>
        <begin position="331"/>
        <end position="349"/>
    </location>
</feature>
<gene>
    <name evidence="3" type="ORF">I316_06755</name>
</gene>
<feature type="compositionally biased region" description="Low complexity" evidence="1">
    <location>
        <begin position="10"/>
        <end position="48"/>
    </location>
</feature>
<dbReference type="OrthoDB" id="5411773at2759"/>
<feature type="compositionally biased region" description="Basic residues" evidence="1">
    <location>
        <begin position="481"/>
        <end position="494"/>
    </location>
</feature>
<feature type="compositionally biased region" description="Basic and acidic residues" evidence="1">
    <location>
        <begin position="358"/>
        <end position="372"/>
    </location>
</feature>
<reference evidence="4" key="2">
    <citation type="submission" date="2013-12" db="EMBL/GenBank/DDBJ databases">
        <title>Evolution of pathogenesis and genome organization in the Tremellales.</title>
        <authorList>
            <person name="Cuomo C."/>
            <person name="Litvintseva A."/>
            <person name="Heitman J."/>
            <person name="Chen Y."/>
            <person name="Sun S."/>
            <person name="Springer D."/>
            <person name="Dromer F."/>
            <person name="Young S."/>
            <person name="Zeng Q."/>
            <person name="Chapman S."/>
            <person name="Gujja S."/>
            <person name="Saif S."/>
            <person name="Birren B."/>
        </authorList>
    </citation>
    <scope>NUCLEOTIDE SEQUENCE [LARGE SCALE GENOMIC DNA]</scope>
    <source>
        <strain evidence="4">BCC8398</strain>
    </source>
</reference>
<reference evidence="3 4" key="1">
    <citation type="submission" date="2013-07" db="EMBL/GenBank/DDBJ databases">
        <title>The Genome Sequence of Cryptococcus heveanensis BCC8398.</title>
        <authorList>
            <consortium name="The Broad Institute Genome Sequencing Platform"/>
            <person name="Cuomo C."/>
            <person name="Litvintseva A."/>
            <person name="Chen Y."/>
            <person name="Heitman J."/>
            <person name="Sun S."/>
            <person name="Springer D."/>
            <person name="Dromer F."/>
            <person name="Young S.K."/>
            <person name="Zeng Q."/>
            <person name="Gargeya S."/>
            <person name="Fitzgerald M."/>
            <person name="Abouelleil A."/>
            <person name="Alvarado L."/>
            <person name="Berlin A.M."/>
            <person name="Chapman S.B."/>
            <person name="Dewar J."/>
            <person name="Goldberg J."/>
            <person name="Griggs A."/>
            <person name="Gujja S."/>
            <person name="Hansen M."/>
            <person name="Howarth C."/>
            <person name="Imamovic A."/>
            <person name="Larimer J."/>
            <person name="McCowan C."/>
            <person name="Murphy C."/>
            <person name="Pearson M."/>
            <person name="Priest M."/>
            <person name="Roberts A."/>
            <person name="Saif S."/>
            <person name="Shea T."/>
            <person name="Sykes S."/>
            <person name="Wortman J."/>
            <person name="Nusbaum C."/>
            <person name="Birren B."/>
        </authorList>
    </citation>
    <scope>NUCLEOTIDE SEQUENCE [LARGE SCALE GENOMIC DNA]</scope>
    <source>
        <strain evidence="3 4">BCC8398</strain>
    </source>
</reference>
<feature type="compositionally biased region" description="Low complexity" evidence="1">
    <location>
        <begin position="300"/>
        <end position="310"/>
    </location>
</feature>
<dbReference type="EMBL" id="KV700133">
    <property type="protein sequence ID" value="OCF31556.1"/>
    <property type="molecule type" value="Genomic_DNA"/>
</dbReference>
<dbReference type="Proteomes" id="UP000092666">
    <property type="component" value="Unassembled WGS sequence"/>
</dbReference>
<feature type="region of interest" description="Disordered" evidence="1">
    <location>
        <begin position="1"/>
        <end position="127"/>
    </location>
</feature>
<evidence type="ECO:0000313" key="4">
    <source>
        <dbReference type="Proteomes" id="UP000092666"/>
    </source>
</evidence>
<proteinExistence type="predicted"/>
<evidence type="ECO:0000313" key="3">
    <source>
        <dbReference type="EMBL" id="OCF31556.1"/>
    </source>
</evidence>
<feature type="region of interest" description="Disordered" evidence="1">
    <location>
        <begin position="458"/>
        <end position="500"/>
    </location>
</feature>
<feature type="domain" description="Inhibitor of growth protein N-terminal histone-binding" evidence="2">
    <location>
        <begin position="144"/>
        <end position="413"/>
    </location>
</feature>
<feature type="compositionally biased region" description="Polar residues" evidence="1">
    <location>
        <begin position="252"/>
        <end position="262"/>
    </location>
</feature>
<accession>A0A1B9GKK7</accession>
<dbReference type="STRING" id="1296120.A0A1B9GKK7"/>
<feature type="region of interest" description="Disordered" evidence="1">
    <location>
        <begin position="194"/>
        <end position="372"/>
    </location>
</feature>
<evidence type="ECO:0000256" key="1">
    <source>
        <dbReference type="SAM" id="MobiDB-lite"/>
    </source>
</evidence>
<dbReference type="SMART" id="SM01408">
    <property type="entry name" value="ING"/>
    <property type="match status" value="1"/>
</dbReference>
<feature type="compositionally biased region" description="Basic and acidic residues" evidence="1">
    <location>
        <begin position="216"/>
        <end position="229"/>
    </location>
</feature>
<organism evidence="3 4">
    <name type="scientific">Kwoniella heveanensis BCC8398</name>
    <dbReference type="NCBI Taxonomy" id="1296120"/>
    <lineage>
        <taxon>Eukaryota</taxon>
        <taxon>Fungi</taxon>
        <taxon>Dikarya</taxon>
        <taxon>Basidiomycota</taxon>
        <taxon>Agaricomycotina</taxon>
        <taxon>Tremellomycetes</taxon>
        <taxon>Tremellales</taxon>
        <taxon>Cryptococcaceae</taxon>
        <taxon>Kwoniella</taxon>
    </lineage>
</organism>
<evidence type="ECO:0000259" key="2">
    <source>
        <dbReference type="SMART" id="SM01408"/>
    </source>
</evidence>
<feature type="compositionally biased region" description="Polar residues" evidence="1">
    <location>
        <begin position="88"/>
        <end position="101"/>
    </location>
</feature>
<dbReference type="Pfam" id="PF12998">
    <property type="entry name" value="ING"/>
    <property type="match status" value="2"/>
</dbReference>
<protein>
    <recommendedName>
        <fullName evidence="2">Inhibitor of growth protein N-terminal histone-binding domain-containing protein</fullName>
    </recommendedName>
</protein>
<keyword evidence="4" id="KW-1185">Reference proteome</keyword>
<dbReference type="AlphaFoldDB" id="A0A1B9GKK7"/>
<dbReference type="InterPro" id="IPR024610">
    <property type="entry name" value="ING_N_histone-binding"/>
</dbReference>
<name>A0A1B9GKK7_9TREE</name>
<sequence>MPPRKSLPSAAAAAAAATPGRSSTPRGRPSTSTLASASASRSAPTPGRLVHSGKRARTSRGGAQALGGTSSPGFGDELAIASLESPKTKQVSTRTASSTAHHQPANGIKEDEVRAATAEADEEDGAQVVVGIDPEAELEAWQDFAHEHYEMVEQLPLELHRNFRLLRELDDGCNAQIDRLQGFVRLYAKERLDLEKPPSPKPVKVTPEPQTSPGIDPHEQTKGSSDDKSGGQGEARAAVTKIAEVQAAAEGSSKNASQTQEDGNTDDKNEAEDQELVEGRQQVPGVPLPDGQSGLFIHVNPAEPDNAPPNEAKEPVQTQKPEPRKEGNPEAQAQDQAQAQGQASQLAEQPGTSSSTAQEKRKRGDGPHKHLPEIARLAREVVRTAEEKVAVAVGAYNAIDRHIRALDSALTAQEASILLGLRPSTLPSANVDDALNLAGDLANAANLDLRGALSKSAQPGLNAEEGDEEMVLGLGGGGARRSNKRKKNGKKGKKAALEDEAQVRQLELEAQRAQGMLDIPSDPYP</sequence>
<dbReference type="Gene3D" id="6.10.140.1740">
    <property type="match status" value="2"/>
</dbReference>